<dbReference type="Proteomes" id="UP000177521">
    <property type="component" value="Unassembled WGS sequence"/>
</dbReference>
<evidence type="ECO:0000256" key="6">
    <source>
        <dbReference type="ARBA" id="ARBA00023065"/>
    </source>
</evidence>
<feature type="domain" description="RCK C-terminal" evidence="8">
    <location>
        <begin position="135"/>
        <end position="212"/>
    </location>
</feature>
<dbReference type="AlphaFoldDB" id="A0A1F4XHR3"/>
<evidence type="ECO:0000313" key="9">
    <source>
        <dbReference type="EMBL" id="OGC81247.1"/>
    </source>
</evidence>
<dbReference type="GO" id="GO:0005886">
    <property type="term" value="C:plasma membrane"/>
    <property type="evidence" value="ECO:0007669"/>
    <property type="project" value="InterPro"/>
</dbReference>
<comment type="caution">
    <text evidence="9">The sequence shown here is derived from an EMBL/GenBank/DDBJ whole genome shotgun (WGS) entry which is preliminary data.</text>
</comment>
<sequence length="213" mass="22775">MKVIIVGGSANGLTLANLIGDEHEITIVEKEKELADKIANETHALVINGDATDISLLKEAGLNQADALVSTASDKDNLMICQIAKSENVPKIIPIVRDPKNEELFTKLGLSHIVSSVGTNVTAIKNLLHQIGDVRILAQLGGGEVQIIEPTIAEGSSLIGQPAKLKYAIIAVVYRSGELMIPQEKTMLEQGDVLLVAVKTKDLQKVMQLITGK</sequence>
<dbReference type="GO" id="GO:0015079">
    <property type="term" value="F:potassium ion transmembrane transporter activity"/>
    <property type="evidence" value="ECO:0007669"/>
    <property type="project" value="InterPro"/>
</dbReference>
<proteinExistence type="predicted"/>
<dbReference type="InterPro" id="IPR050721">
    <property type="entry name" value="Trk_Ktr_HKT_K-transport"/>
</dbReference>
<protein>
    <recommendedName>
        <fullName evidence="1">Trk system potassium uptake protein TrkA</fullName>
    </recommendedName>
</protein>
<dbReference type="InterPro" id="IPR006036">
    <property type="entry name" value="K_uptake_TrkA"/>
</dbReference>
<accession>A0A1F4XHR3</accession>
<feature type="domain" description="RCK N-terminal" evidence="7">
    <location>
        <begin position="1"/>
        <end position="114"/>
    </location>
</feature>
<evidence type="ECO:0000256" key="1">
    <source>
        <dbReference type="ARBA" id="ARBA00017378"/>
    </source>
</evidence>
<dbReference type="EMBL" id="MEWS01000047">
    <property type="protein sequence ID" value="OGC81247.1"/>
    <property type="molecule type" value="Genomic_DNA"/>
</dbReference>
<dbReference type="PROSITE" id="PS51201">
    <property type="entry name" value="RCK_N"/>
    <property type="match status" value="1"/>
</dbReference>
<dbReference type="InterPro" id="IPR003148">
    <property type="entry name" value="RCK_N"/>
</dbReference>
<evidence type="ECO:0000259" key="7">
    <source>
        <dbReference type="PROSITE" id="PS51201"/>
    </source>
</evidence>
<dbReference type="Gene3D" id="3.30.70.1450">
    <property type="entry name" value="Regulator of K+ conductance, C-terminal domain"/>
    <property type="match status" value="1"/>
</dbReference>
<gene>
    <name evidence="9" type="ORF">A2788_02355</name>
</gene>
<evidence type="ECO:0000259" key="8">
    <source>
        <dbReference type="PROSITE" id="PS51202"/>
    </source>
</evidence>
<dbReference type="PANTHER" id="PTHR43833:SF5">
    <property type="entry name" value="TRK SYSTEM POTASSIUM UPTAKE PROTEIN TRKA"/>
    <property type="match status" value="1"/>
</dbReference>
<keyword evidence="4" id="KW-0630">Potassium</keyword>
<dbReference type="PROSITE" id="PS51202">
    <property type="entry name" value="RCK_C"/>
    <property type="match status" value="1"/>
</dbReference>
<keyword evidence="5" id="KW-0520">NAD</keyword>
<organism evidence="9 10">
    <name type="scientific">Candidatus Abawacabacteria bacterium RIFCSPHIGHO2_01_FULL_46_8</name>
    <dbReference type="NCBI Taxonomy" id="1817815"/>
    <lineage>
        <taxon>Bacteria</taxon>
        <taxon>Candidatus Abawacaibacteriota</taxon>
    </lineage>
</organism>
<dbReference type="PRINTS" id="PR00335">
    <property type="entry name" value="KUPTAKETRKA"/>
</dbReference>
<dbReference type="Pfam" id="PF02254">
    <property type="entry name" value="TrkA_N"/>
    <property type="match status" value="1"/>
</dbReference>
<dbReference type="Pfam" id="PF02080">
    <property type="entry name" value="TrkA_C"/>
    <property type="match status" value="1"/>
</dbReference>
<dbReference type="SUPFAM" id="SSF51735">
    <property type="entry name" value="NAD(P)-binding Rossmann-fold domains"/>
    <property type="match status" value="1"/>
</dbReference>
<dbReference type="SUPFAM" id="SSF116726">
    <property type="entry name" value="TrkA C-terminal domain-like"/>
    <property type="match status" value="1"/>
</dbReference>
<evidence type="ECO:0000256" key="5">
    <source>
        <dbReference type="ARBA" id="ARBA00023027"/>
    </source>
</evidence>
<evidence type="ECO:0000256" key="4">
    <source>
        <dbReference type="ARBA" id="ARBA00022958"/>
    </source>
</evidence>
<dbReference type="InterPro" id="IPR006037">
    <property type="entry name" value="RCK_C"/>
</dbReference>
<keyword evidence="2" id="KW-0813">Transport</keyword>
<dbReference type="Gene3D" id="3.40.50.720">
    <property type="entry name" value="NAD(P)-binding Rossmann-like Domain"/>
    <property type="match status" value="1"/>
</dbReference>
<keyword evidence="3" id="KW-0633">Potassium transport</keyword>
<evidence type="ECO:0000256" key="2">
    <source>
        <dbReference type="ARBA" id="ARBA00022448"/>
    </source>
</evidence>
<dbReference type="InterPro" id="IPR036721">
    <property type="entry name" value="RCK_C_sf"/>
</dbReference>
<dbReference type="InterPro" id="IPR036291">
    <property type="entry name" value="NAD(P)-bd_dom_sf"/>
</dbReference>
<keyword evidence="6" id="KW-0406">Ion transport</keyword>
<name>A0A1F4XHR3_9BACT</name>
<evidence type="ECO:0000313" key="10">
    <source>
        <dbReference type="Proteomes" id="UP000177521"/>
    </source>
</evidence>
<evidence type="ECO:0000256" key="3">
    <source>
        <dbReference type="ARBA" id="ARBA00022538"/>
    </source>
</evidence>
<reference evidence="9 10" key="1">
    <citation type="journal article" date="2016" name="Nat. Commun.">
        <title>Thousands of microbial genomes shed light on interconnected biogeochemical processes in an aquifer system.</title>
        <authorList>
            <person name="Anantharaman K."/>
            <person name="Brown C.T."/>
            <person name="Hug L.A."/>
            <person name="Sharon I."/>
            <person name="Castelle C.J."/>
            <person name="Probst A.J."/>
            <person name="Thomas B.C."/>
            <person name="Singh A."/>
            <person name="Wilkins M.J."/>
            <person name="Karaoz U."/>
            <person name="Brodie E.L."/>
            <person name="Williams K.H."/>
            <person name="Hubbard S.S."/>
            <person name="Banfield J.F."/>
        </authorList>
    </citation>
    <scope>NUCLEOTIDE SEQUENCE [LARGE SCALE GENOMIC DNA]</scope>
</reference>
<dbReference type="PANTHER" id="PTHR43833">
    <property type="entry name" value="POTASSIUM CHANNEL PROTEIN 2-RELATED-RELATED"/>
    <property type="match status" value="1"/>
</dbReference>